<keyword evidence="3" id="KW-1185">Reference proteome</keyword>
<dbReference type="Pfam" id="PF11312">
    <property type="entry name" value="Methyltransf_34"/>
    <property type="match status" value="1"/>
</dbReference>
<feature type="compositionally biased region" description="Polar residues" evidence="1">
    <location>
        <begin position="1"/>
        <end position="12"/>
    </location>
</feature>
<reference evidence="2" key="1">
    <citation type="submission" date="2021-10" db="EMBL/GenBank/DDBJ databases">
        <authorList>
            <person name="Piombo E."/>
        </authorList>
    </citation>
    <scope>NUCLEOTIDE SEQUENCE</scope>
</reference>
<dbReference type="OrthoDB" id="6419443at2759"/>
<organism evidence="2 3">
    <name type="scientific">Clonostachys solani</name>
    <dbReference type="NCBI Taxonomy" id="160281"/>
    <lineage>
        <taxon>Eukaryota</taxon>
        <taxon>Fungi</taxon>
        <taxon>Dikarya</taxon>
        <taxon>Ascomycota</taxon>
        <taxon>Pezizomycotina</taxon>
        <taxon>Sordariomycetes</taxon>
        <taxon>Hypocreomycetidae</taxon>
        <taxon>Hypocreales</taxon>
        <taxon>Bionectriaceae</taxon>
        <taxon>Clonostachys</taxon>
    </lineage>
</organism>
<evidence type="ECO:0000313" key="2">
    <source>
        <dbReference type="EMBL" id="CAH0047247.1"/>
    </source>
</evidence>
<dbReference type="AlphaFoldDB" id="A0A9N9Z198"/>
<evidence type="ECO:0008006" key="4">
    <source>
        <dbReference type="Google" id="ProtNLM"/>
    </source>
</evidence>
<protein>
    <recommendedName>
        <fullName evidence="4">25S rRNA (Uridine(2843)-N(3))-methyltransferase</fullName>
    </recommendedName>
</protein>
<dbReference type="InterPro" id="IPR021463">
    <property type="entry name" value="Methyltransf_34"/>
</dbReference>
<gene>
    <name evidence="2" type="ORF">CSOL1703_00013486</name>
</gene>
<evidence type="ECO:0000256" key="1">
    <source>
        <dbReference type="SAM" id="MobiDB-lite"/>
    </source>
</evidence>
<comment type="caution">
    <text evidence="2">The sequence shown here is derived from an EMBL/GenBank/DDBJ whole genome shotgun (WGS) entry which is preliminary data.</text>
</comment>
<dbReference type="Proteomes" id="UP000775872">
    <property type="component" value="Unassembled WGS sequence"/>
</dbReference>
<evidence type="ECO:0000313" key="3">
    <source>
        <dbReference type="Proteomes" id="UP000775872"/>
    </source>
</evidence>
<sequence>MRKYQRQAQSQPKHGPPSASGASKAPIAPPTRRPDERGSGITKKSVKRPSPQATPAPAAKIHQQIIPDSLQQLILDIFRETFPEVDDFEALKPALREIKDTLDRRDFQGAFATPEHKERYTIRWSPSQALAYANILAWIAKEYSDNEWIKRFDAGDVEHNPSSVLCFGRGAAELVALITMLKNSHVSASGQPIQPQPANGQEIDGALESLAVSDQRPISDKALLSVYLVDTTDWTEVVSKIQQSYTTPRPLSKYASAKARLSNSPPLSPQALSWKFRQLDILECGVEELGSTIGRDPTLITLFFTLNEMYLNSISKTSAFLRKITAAAPKGSLLLIVDKPGACVEAGPTNDSTETERRQYPMHLLMYRALFPVENQKIEKVKEKKEPAWQKLVEEDNCVFKLDKGLVFPGSLENIKFQMHLLQRL</sequence>
<feature type="region of interest" description="Disordered" evidence="1">
    <location>
        <begin position="1"/>
        <end position="63"/>
    </location>
</feature>
<accession>A0A9N9Z198</accession>
<proteinExistence type="predicted"/>
<name>A0A9N9Z198_9HYPO</name>
<dbReference type="EMBL" id="CABFOC020000018">
    <property type="protein sequence ID" value="CAH0047247.1"/>
    <property type="molecule type" value="Genomic_DNA"/>
</dbReference>